<protein>
    <submittedName>
        <fullName evidence="1">Uncharacterized protein</fullName>
    </submittedName>
</protein>
<reference evidence="1 2" key="1">
    <citation type="submission" date="2018-06" db="EMBL/GenBank/DDBJ databases">
        <authorList>
            <consortium name="Pathogen Informatics"/>
            <person name="Doyle S."/>
        </authorList>
    </citation>
    <scope>NUCLEOTIDE SEQUENCE [LARGE SCALE GENOMIC DNA]</scope>
    <source>
        <strain evidence="1 2">NCTC9381</strain>
    </source>
</reference>
<proteinExistence type="predicted"/>
<dbReference type="EMBL" id="UGSO01000002">
    <property type="protein sequence ID" value="SUE06714.1"/>
    <property type="molecule type" value="Genomic_DNA"/>
</dbReference>
<organism evidence="1 2">
    <name type="scientific">Enterobacter agglomerans</name>
    <name type="common">Erwinia herbicola</name>
    <name type="synonym">Pantoea agglomerans</name>
    <dbReference type="NCBI Taxonomy" id="549"/>
    <lineage>
        <taxon>Bacteria</taxon>
        <taxon>Pseudomonadati</taxon>
        <taxon>Pseudomonadota</taxon>
        <taxon>Gammaproteobacteria</taxon>
        <taxon>Enterobacterales</taxon>
        <taxon>Erwiniaceae</taxon>
        <taxon>Pantoea</taxon>
        <taxon>Pantoea agglomerans group</taxon>
    </lineage>
</organism>
<keyword evidence="2" id="KW-1185">Reference proteome</keyword>
<dbReference type="Proteomes" id="UP000254640">
    <property type="component" value="Unassembled WGS sequence"/>
</dbReference>
<name>A0A379LRD4_ENTAG</name>
<sequence>MKWPPGTRHQIAGKARVQQPDRTGELYVGCVQDHHFAPHGAQGGLPIGGVDATAVDDFAAGFSTVKGDASLLQFVAQLLQGAARIEMRLCGEKQAAGKAVFQRGFDVTGRDPLMLLRHAGEARQFTAVTRRSNHQRALLFHAINAFRPPAGRVLAPFDHLWRCAFCFTPGARACRPPSARPHGSQAG</sequence>
<accession>A0A379LRD4</accession>
<evidence type="ECO:0000313" key="2">
    <source>
        <dbReference type="Proteomes" id="UP000254640"/>
    </source>
</evidence>
<evidence type="ECO:0000313" key="1">
    <source>
        <dbReference type="EMBL" id="SUE06714.1"/>
    </source>
</evidence>
<dbReference type="AlphaFoldDB" id="A0A379LRD4"/>
<gene>
    <name evidence="1" type="ORF">NCTC9381_05576</name>
</gene>